<evidence type="ECO:0000313" key="3">
    <source>
        <dbReference type="Proteomes" id="UP000276215"/>
    </source>
</evidence>
<keyword evidence="3" id="KW-1185">Reference proteome</keyword>
<organism evidence="2 3">
    <name type="scientific">Choiromyces venosus 120613-1</name>
    <dbReference type="NCBI Taxonomy" id="1336337"/>
    <lineage>
        <taxon>Eukaryota</taxon>
        <taxon>Fungi</taxon>
        <taxon>Dikarya</taxon>
        <taxon>Ascomycota</taxon>
        <taxon>Pezizomycotina</taxon>
        <taxon>Pezizomycetes</taxon>
        <taxon>Pezizales</taxon>
        <taxon>Tuberaceae</taxon>
        <taxon>Choiromyces</taxon>
    </lineage>
</organism>
<name>A0A3N4JVU2_9PEZI</name>
<proteinExistence type="predicted"/>
<dbReference type="AlphaFoldDB" id="A0A3N4JVU2"/>
<sequence>MPNPPPPPINPSEQTDQPPALALPTTPNEPQELTDQPPTLTLPVTPRCGRTPLSRMAKFSGFHPVQRVIRDGGGGRKLVI</sequence>
<feature type="compositionally biased region" description="Polar residues" evidence="1">
    <location>
        <begin position="25"/>
        <end position="39"/>
    </location>
</feature>
<accession>A0A3N4JVU2</accession>
<feature type="region of interest" description="Disordered" evidence="1">
    <location>
        <begin position="1"/>
        <end position="45"/>
    </location>
</feature>
<reference evidence="2 3" key="1">
    <citation type="journal article" date="2018" name="Nat. Ecol. Evol.">
        <title>Pezizomycetes genomes reveal the molecular basis of ectomycorrhizal truffle lifestyle.</title>
        <authorList>
            <person name="Murat C."/>
            <person name="Payen T."/>
            <person name="Noel B."/>
            <person name="Kuo A."/>
            <person name="Morin E."/>
            <person name="Chen J."/>
            <person name="Kohler A."/>
            <person name="Krizsan K."/>
            <person name="Balestrini R."/>
            <person name="Da Silva C."/>
            <person name="Montanini B."/>
            <person name="Hainaut M."/>
            <person name="Levati E."/>
            <person name="Barry K.W."/>
            <person name="Belfiori B."/>
            <person name="Cichocki N."/>
            <person name="Clum A."/>
            <person name="Dockter R.B."/>
            <person name="Fauchery L."/>
            <person name="Guy J."/>
            <person name="Iotti M."/>
            <person name="Le Tacon F."/>
            <person name="Lindquist E.A."/>
            <person name="Lipzen A."/>
            <person name="Malagnac F."/>
            <person name="Mello A."/>
            <person name="Molinier V."/>
            <person name="Miyauchi S."/>
            <person name="Poulain J."/>
            <person name="Riccioni C."/>
            <person name="Rubini A."/>
            <person name="Sitrit Y."/>
            <person name="Splivallo R."/>
            <person name="Traeger S."/>
            <person name="Wang M."/>
            <person name="Zifcakova L."/>
            <person name="Wipf D."/>
            <person name="Zambonelli A."/>
            <person name="Paolocci F."/>
            <person name="Nowrousian M."/>
            <person name="Ottonello S."/>
            <person name="Baldrian P."/>
            <person name="Spatafora J.W."/>
            <person name="Henrissat B."/>
            <person name="Nagy L.G."/>
            <person name="Aury J.M."/>
            <person name="Wincker P."/>
            <person name="Grigoriev I.V."/>
            <person name="Bonfante P."/>
            <person name="Martin F.M."/>
        </authorList>
    </citation>
    <scope>NUCLEOTIDE SEQUENCE [LARGE SCALE GENOMIC DNA]</scope>
    <source>
        <strain evidence="2 3">120613-1</strain>
    </source>
</reference>
<protein>
    <submittedName>
        <fullName evidence="2">Uncharacterized protein</fullName>
    </submittedName>
</protein>
<evidence type="ECO:0000313" key="2">
    <source>
        <dbReference type="EMBL" id="RPB02470.1"/>
    </source>
</evidence>
<gene>
    <name evidence="2" type="ORF">L873DRAFT_1801895</name>
</gene>
<dbReference type="Proteomes" id="UP000276215">
    <property type="component" value="Unassembled WGS sequence"/>
</dbReference>
<dbReference type="EMBL" id="ML120367">
    <property type="protein sequence ID" value="RPB02470.1"/>
    <property type="molecule type" value="Genomic_DNA"/>
</dbReference>
<evidence type="ECO:0000256" key="1">
    <source>
        <dbReference type="SAM" id="MobiDB-lite"/>
    </source>
</evidence>
<feature type="compositionally biased region" description="Pro residues" evidence="1">
    <location>
        <begin position="1"/>
        <end position="10"/>
    </location>
</feature>